<organism evidence="1 2">
    <name type="scientific">Gambusia affinis</name>
    <name type="common">Western mosquitofish</name>
    <name type="synonym">Heterandria affinis</name>
    <dbReference type="NCBI Taxonomy" id="33528"/>
    <lineage>
        <taxon>Eukaryota</taxon>
        <taxon>Metazoa</taxon>
        <taxon>Chordata</taxon>
        <taxon>Craniata</taxon>
        <taxon>Vertebrata</taxon>
        <taxon>Euteleostomi</taxon>
        <taxon>Actinopterygii</taxon>
        <taxon>Neopterygii</taxon>
        <taxon>Teleostei</taxon>
        <taxon>Neoteleostei</taxon>
        <taxon>Acanthomorphata</taxon>
        <taxon>Ovalentaria</taxon>
        <taxon>Atherinomorphae</taxon>
        <taxon>Cyprinodontiformes</taxon>
        <taxon>Poeciliidae</taxon>
        <taxon>Poeciliinae</taxon>
        <taxon>Gambusia</taxon>
    </lineage>
</organism>
<evidence type="ECO:0000313" key="2">
    <source>
        <dbReference type="Proteomes" id="UP000250572"/>
    </source>
</evidence>
<keyword evidence="2" id="KW-1185">Reference proteome</keyword>
<dbReference type="Proteomes" id="UP000250572">
    <property type="component" value="Unassembled WGS sequence"/>
</dbReference>
<name>A0A315VJ84_GAMAF</name>
<reference evidence="1 2" key="1">
    <citation type="journal article" date="2018" name="G3 (Bethesda)">
        <title>A High-Quality Reference Genome for the Invasive Mosquitofish Gambusia affinis Using a Chicago Library.</title>
        <authorList>
            <person name="Hoffberg S.L."/>
            <person name="Troendle N.J."/>
            <person name="Glenn T.C."/>
            <person name="Mahmud O."/>
            <person name="Louha S."/>
            <person name="Chalopin D."/>
            <person name="Bennetzen J.L."/>
            <person name="Mauricio R."/>
        </authorList>
    </citation>
    <scope>NUCLEOTIDE SEQUENCE [LARGE SCALE GENOMIC DNA]</scope>
    <source>
        <strain evidence="1">NE01/NJP1002.9</strain>
        <tissue evidence="1">Muscle</tissue>
    </source>
</reference>
<proteinExistence type="predicted"/>
<gene>
    <name evidence="1" type="ORF">CCH79_00002242</name>
</gene>
<protein>
    <submittedName>
        <fullName evidence="1">Uncharacterized protein</fullName>
    </submittedName>
</protein>
<accession>A0A315VJ84</accession>
<dbReference type="EMBL" id="NHOQ01001678">
    <property type="protein sequence ID" value="PWA23152.1"/>
    <property type="molecule type" value="Genomic_DNA"/>
</dbReference>
<dbReference type="AlphaFoldDB" id="A0A315VJ84"/>
<sequence length="128" mass="14337">MVLSRKRVECLLWVDIEVLREAGAVLICCGEERFGSKGEGLSLPVDLRSYRHLQSQTLGSDQKNVIMHTGCWNEFPLQGHLRGNQSRATASLHQKELVEATTLQLDWSSSHFEAAGMRDSTSEILILN</sequence>
<comment type="caution">
    <text evidence="1">The sequence shown here is derived from an EMBL/GenBank/DDBJ whole genome shotgun (WGS) entry which is preliminary data.</text>
</comment>
<evidence type="ECO:0000313" key="1">
    <source>
        <dbReference type="EMBL" id="PWA23152.1"/>
    </source>
</evidence>